<accession>A0A420WVK5</accession>
<gene>
    <name evidence="1" type="ORF">C7446_2329</name>
</gene>
<dbReference type="EMBL" id="RBIN01000006">
    <property type="protein sequence ID" value="RKR02611.1"/>
    <property type="molecule type" value="Genomic_DNA"/>
</dbReference>
<organism evidence="1 2">
    <name type="scientific">Kushneria sinocarnis</name>
    <dbReference type="NCBI Taxonomy" id="595502"/>
    <lineage>
        <taxon>Bacteria</taxon>
        <taxon>Pseudomonadati</taxon>
        <taxon>Pseudomonadota</taxon>
        <taxon>Gammaproteobacteria</taxon>
        <taxon>Oceanospirillales</taxon>
        <taxon>Halomonadaceae</taxon>
        <taxon>Kushneria</taxon>
    </lineage>
</organism>
<evidence type="ECO:0000313" key="2">
    <source>
        <dbReference type="Proteomes" id="UP000281975"/>
    </source>
</evidence>
<dbReference type="RefSeq" id="WP_121173244.1">
    <property type="nucleotide sequence ID" value="NZ_RBIN01000006.1"/>
</dbReference>
<evidence type="ECO:0000313" key="1">
    <source>
        <dbReference type="EMBL" id="RKR02611.1"/>
    </source>
</evidence>
<protein>
    <submittedName>
        <fullName evidence="1">Uncharacterized protein</fullName>
    </submittedName>
</protein>
<reference evidence="1 2" key="1">
    <citation type="submission" date="2018-10" db="EMBL/GenBank/DDBJ databases">
        <title>Genomic Encyclopedia of Type Strains, Phase IV (KMG-IV): sequencing the most valuable type-strain genomes for metagenomic binning, comparative biology and taxonomic classification.</title>
        <authorList>
            <person name="Goeker M."/>
        </authorList>
    </citation>
    <scope>NUCLEOTIDE SEQUENCE [LARGE SCALE GENOMIC DNA]</scope>
    <source>
        <strain evidence="1 2">DSM 23229</strain>
    </source>
</reference>
<keyword evidence="2" id="KW-1185">Reference proteome</keyword>
<comment type="caution">
    <text evidence="1">The sequence shown here is derived from an EMBL/GenBank/DDBJ whole genome shotgun (WGS) entry which is preliminary data.</text>
</comment>
<name>A0A420WVK5_9GAMM</name>
<proteinExistence type="predicted"/>
<dbReference type="OrthoDB" id="6173664at2"/>
<dbReference type="AlphaFoldDB" id="A0A420WVK5"/>
<sequence length="114" mass="12424">MNPLKMLRGWRTGGQVLGHDCDGKPLRAGDIVEPALPDDEVVPEFRCRMTVERISQADAGKIIVSTPDGLLGKGWPRYLRKIEGDSDDAGSWQAIGEQTGWQPRAVEAPEEVGA</sequence>
<dbReference type="Proteomes" id="UP000281975">
    <property type="component" value="Unassembled WGS sequence"/>
</dbReference>